<reference evidence="2 3" key="1">
    <citation type="submission" date="2021-06" db="EMBL/GenBank/DDBJ databases">
        <authorList>
            <person name="Kallberg Y."/>
            <person name="Tangrot J."/>
            <person name="Rosling A."/>
        </authorList>
    </citation>
    <scope>NUCLEOTIDE SEQUENCE [LARGE SCALE GENOMIC DNA]</scope>
    <source>
        <strain evidence="2 3">120-4 pot B 10/14</strain>
    </source>
</reference>
<dbReference type="Proteomes" id="UP000789901">
    <property type="component" value="Unassembled WGS sequence"/>
</dbReference>
<protein>
    <submittedName>
        <fullName evidence="2">1617_t:CDS:1</fullName>
    </submittedName>
</protein>
<keyword evidence="3" id="KW-1185">Reference proteome</keyword>
<feature type="non-terminal residue" evidence="2">
    <location>
        <position position="552"/>
    </location>
</feature>
<evidence type="ECO:0000313" key="3">
    <source>
        <dbReference type="Proteomes" id="UP000789901"/>
    </source>
</evidence>
<comment type="caution">
    <text evidence="2">The sequence shown here is derived from an EMBL/GenBank/DDBJ whole genome shotgun (WGS) entry which is preliminary data.</text>
</comment>
<feature type="region of interest" description="Disordered" evidence="1">
    <location>
        <begin position="524"/>
        <end position="552"/>
    </location>
</feature>
<evidence type="ECO:0000313" key="2">
    <source>
        <dbReference type="EMBL" id="CAG8784271.1"/>
    </source>
</evidence>
<organism evidence="2 3">
    <name type="scientific">Gigaspora margarita</name>
    <dbReference type="NCBI Taxonomy" id="4874"/>
    <lineage>
        <taxon>Eukaryota</taxon>
        <taxon>Fungi</taxon>
        <taxon>Fungi incertae sedis</taxon>
        <taxon>Mucoromycota</taxon>
        <taxon>Glomeromycotina</taxon>
        <taxon>Glomeromycetes</taxon>
        <taxon>Diversisporales</taxon>
        <taxon>Gigasporaceae</taxon>
        <taxon>Gigaspora</taxon>
    </lineage>
</organism>
<gene>
    <name evidence="2" type="ORF">GMARGA_LOCUS20174</name>
</gene>
<sequence>MINVNFLNCNHGLIINEQGIQLSEFKSYDVKPHQKIDFITNTSFDAKLVNSTTKKESFLLKNHIELSVDDLKHVNQIFDTDETINSVMTLLADESSTNDIFIIIQCAKVELVIKKETIKPSDELISEVKKALKHHDPYHKLMDIFNIYGHFLPKKITLGHKIYRMTYLTVDKDSTEPNDKNYSTRWTTLEDFAESKFEYILNQWGKCISSYNFDSSYLVSINGELIMNNKISEWIKFCLECDLDSLQVINCKELYPLYEIFDLSLREEVESVLGISRQIESILGVDNQTKFINKNGIKERVLMAGIVQIKDPPYSYSVNFPVSFKSSNYQVFGKFITQDDEPIDEVIIKIDFMDTFGFLIFIEDYELTYKIPKIAWILIGIPAEIGYFSTDTRSINILGSGSESFALKSNNNIVLLKVPEDLPQDFIIVVSFKHPPSNYEPNFIAKIQSYHGNKILFHIHCPDYESSDSEENNEDSKFLEDKEVNEELEFSNQVLIENAAANNDDFKKDDIEFVHKNGFSDKKENMIEEDSNEVDDTYEEYPKFEELEFSNQ</sequence>
<name>A0ABN7VLE8_GIGMA</name>
<feature type="compositionally biased region" description="Acidic residues" evidence="1">
    <location>
        <begin position="527"/>
        <end position="539"/>
    </location>
</feature>
<evidence type="ECO:0000256" key="1">
    <source>
        <dbReference type="SAM" id="MobiDB-lite"/>
    </source>
</evidence>
<dbReference type="EMBL" id="CAJVQB010017445">
    <property type="protein sequence ID" value="CAG8784271.1"/>
    <property type="molecule type" value="Genomic_DNA"/>
</dbReference>
<accession>A0ABN7VLE8</accession>
<proteinExistence type="predicted"/>